<keyword evidence="3" id="KW-0862">Zinc</keyword>
<evidence type="ECO:0000256" key="1">
    <source>
        <dbReference type="ARBA" id="ARBA00022723"/>
    </source>
</evidence>
<keyword evidence="7" id="KW-1185">Reference proteome</keyword>
<dbReference type="EMBL" id="MVGC01000176">
    <property type="protein sequence ID" value="RJE22277.1"/>
    <property type="molecule type" value="Genomic_DNA"/>
</dbReference>
<proteinExistence type="predicted"/>
<evidence type="ECO:0000256" key="3">
    <source>
        <dbReference type="ARBA" id="ARBA00022833"/>
    </source>
</evidence>
<dbReference type="Pfam" id="PF01753">
    <property type="entry name" value="zf-MYND"/>
    <property type="match status" value="1"/>
</dbReference>
<dbReference type="GO" id="GO:0008270">
    <property type="term" value="F:zinc ion binding"/>
    <property type="evidence" value="ECO:0007669"/>
    <property type="project" value="UniProtKB-KW"/>
</dbReference>
<evidence type="ECO:0000313" key="7">
    <source>
        <dbReference type="Proteomes" id="UP000266188"/>
    </source>
</evidence>
<gene>
    <name evidence="6" type="ORF">PHISCL_05369</name>
</gene>
<name>A0A3A2ZLM3_9EURO</name>
<evidence type="ECO:0000259" key="5">
    <source>
        <dbReference type="PROSITE" id="PS50865"/>
    </source>
</evidence>
<dbReference type="SUPFAM" id="SSF144232">
    <property type="entry name" value="HIT/MYND zinc finger-like"/>
    <property type="match status" value="1"/>
</dbReference>
<comment type="caution">
    <text evidence="6">The sequence shown here is derived from an EMBL/GenBank/DDBJ whole genome shotgun (WGS) entry which is preliminary data.</text>
</comment>
<reference evidence="7" key="1">
    <citation type="submission" date="2017-02" db="EMBL/GenBank/DDBJ databases">
        <authorList>
            <person name="Tafer H."/>
            <person name="Lopandic K."/>
        </authorList>
    </citation>
    <scope>NUCLEOTIDE SEQUENCE [LARGE SCALE GENOMIC DNA]</scope>
    <source>
        <strain evidence="7">CBS 366.77</strain>
    </source>
</reference>
<dbReference type="PROSITE" id="PS01360">
    <property type="entry name" value="ZF_MYND_1"/>
    <property type="match status" value="1"/>
</dbReference>
<feature type="domain" description="MYND-type" evidence="5">
    <location>
        <begin position="14"/>
        <end position="51"/>
    </location>
</feature>
<protein>
    <recommendedName>
        <fullName evidence="5">MYND-type domain-containing protein</fullName>
    </recommendedName>
</protein>
<dbReference type="STRING" id="2070753.A0A3A2ZLM3"/>
<evidence type="ECO:0000256" key="4">
    <source>
        <dbReference type="PROSITE-ProRule" id="PRU00134"/>
    </source>
</evidence>
<keyword evidence="1" id="KW-0479">Metal-binding</keyword>
<evidence type="ECO:0000256" key="2">
    <source>
        <dbReference type="ARBA" id="ARBA00022771"/>
    </source>
</evidence>
<organism evidence="6 7">
    <name type="scientific">Aspergillus sclerotialis</name>
    <dbReference type="NCBI Taxonomy" id="2070753"/>
    <lineage>
        <taxon>Eukaryota</taxon>
        <taxon>Fungi</taxon>
        <taxon>Dikarya</taxon>
        <taxon>Ascomycota</taxon>
        <taxon>Pezizomycotina</taxon>
        <taxon>Eurotiomycetes</taxon>
        <taxon>Eurotiomycetidae</taxon>
        <taxon>Eurotiales</taxon>
        <taxon>Aspergillaceae</taxon>
        <taxon>Aspergillus</taxon>
        <taxon>Aspergillus subgen. Polypaecilum</taxon>
    </lineage>
</organism>
<dbReference type="OrthoDB" id="5952526at2759"/>
<keyword evidence="2 4" id="KW-0863">Zinc-finger</keyword>
<dbReference type="PROSITE" id="PS50865">
    <property type="entry name" value="ZF_MYND_2"/>
    <property type="match status" value="1"/>
</dbReference>
<evidence type="ECO:0000313" key="6">
    <source>
        <dbReference type="EMBL" id="RJE22277.1"/>
    </source>
</evidence>
<dbReference type="Gene3D" id="6.10.140.2220">
    <property type="match status" value="1"/>
</dbReference>
<dbReference type="InterPro" id="IPR002893">
    <property type="entry name" value="Znf_MYND"/>
</dbReference>
<accession>A0A3A2ZLM3</accession>
<dbReference type="AlphaFoldDB" id="A0A3A2ZLM3"/>
<dbReference type="Proteomes" id="UP000266188">
    <property type="component" value="Unassembled WGS sequence"/>
</dbReference>
<sequence length="347" mass="39924">MSTSLPFLPLAPQCGRCKKKENLMRCARCKVMLYCSQEHQKYDYSDHKHACSAVDKKQRLLDHEEEKLRAEPGDGLFMPANPFENSVGLFWGVWGTRDYMRARFGLVDALGDVNTYDAVRKQLVHARDMLRLCRSDNLGIRDLVPSLLLRLNRDQECYDFIKWWCTTGQDSHYDWANMDLGYLDIQNANAFEPIAGLVHGFKDLGMMNALALLKIKLLLDLVALKNSTDVPTLRVIPRGVFDAIRSHLPRSPIITQDNAMLERDDHSTEIRNLEEQVCQLYSHIHKQNPYCWRLLLYPGAFLEKDERPGMYSRGSFEEAQIVLGYSHDAWIETPGARAVIKAQYEGR</sequence>